<evidence type="ECO:0000313" key="3">
    <source>
        <dbReference type="Proteomes" id="UP000654304"/>
    </source>
</evidence>
<feature type="transmembrane region" description="Helical" evidence="1">
    <location>
        <begin position="12"/>
        <end position="31"/>
    </location>
</feature>
<accession>A0ABR7A0B7</accession>
<dbReference type="RefSeq" id="WP_186902242.1">
    <property type="nucleotide sequence ID" value="NZ_JACOGD010000001.1"/>
</dbReference>
<organism evidence="2 3">
    <name type="scientific">Undibacterium curvum</name>
    <dbReference type="NCBI Taxonomy" id="2762294"/>
    <lineage>
        <taxon>Bacteria</taxon>
        <taxon>Pseudomonadati</taxon>
        <taxon>Pseudomonadota</taxon>
        <taxon>Betaproteobacteria</taxon>
        <taxon>Burkholderiales</taxon>
        <taxon>Oxalobacteraceae</taxon>
        <taxon>Undibacterium</taxon>
    </lineage>
</organism>
<reference evidence="2 3" key="1">
    <citation type="submission" date="2020-08" db="EMBL/GenBank/DDBJ databases">
        <title>Novel species isolated from subtropical streams in China.</title>
        <authorList>
            <person name="Lu H."/>
        </authorList>
    </citation>
    <scope>NUCLEOTIDE SEQUENCE [LARGE SCALE GENOMIC DNA]</scope>
    <source>
        <strain evidence="2 3">CY22W</strain>
    </source>
</reference>
<keyword evidence="3" id="KW-1185">Reference proteome</keyword>
<keyword evidence="1" id="KW-0812">Transmembrane</keyword>
<protein>
    <submittedName>
        <fullName evidence="2">Uncharacterized protein</fullName>
    </submittedName>
</protein>
<keyword evidence="1" id="KW-0472">Membrane</keyword>
<keyword evidence="1" id="KW-1133">Transmembrane helix</keyword>
<dbReference type="EMBL" id="JACOGD010000001">
    <property type="protein sequence ID" value="MBC3930363.1"/>
    <property type="molecule type" value="Genomic_DNA"/>
</dbReference>
<sequence length="57" mass="6201">MNIKNVMPPATSIVREGLITLGGILLAAFIISRWPQAKKFVESNSLTVKDQAGNTIF</sequence>
<gene>
    <name evidence="2" type="ORF">H8K43_01665</name>
</gene>
<comment type="caution">
    <text evidence="2">The sequence shown here is derived from an EMBL/GenBank/DDBJ whole genome shotgun (WGS) entry which is preliminary data.</text>
</comment>
<dbReference type="Proteomes" id="UP000654304">
    <property type="component" value="Unassembled WGS sequence"/>
</dbReference>
<evidence type="ECO:0000313" key="2">
    <source>
        <dbReference type="EMBL" id="MBC3930363.1"/>
    </source>
</evidence>
<proteinExistence type="predicted"/>
<evidence type="ECO:0000256" key="1">
    <source>
        <dbReference type="SAM" id="Phobius"/>
    </source>
</evidence>
<name>A0ABR7A0B7_9BURK</name>